<proteinExistence type="predicted"/>
<dbReference type="GeneID" id="115475958"/>
<dbReference type="PROSITE" id="PS50297">
    <property type="entry name" value="ANK_REP_REGION"/>
    <property type="match status" value="3"/>
</dbReference>
<dbReference type="GO" id="GO:0010468">
    <property type="term" value="P:regulation of gene expression"/>
    <property type="evidence" value="ECO:0007669"/>
    <property type="project" value="TreeGrafter"/>
</dbReference>
<reference evidence="6" key="1">
    <citation type="submission" date="2025-08" db="UniProtKB">
        <authorList>
            <consortium name="RefSeq"/>
        </authorList>
    </citation>
    <scope>IDENTIFICATION</scope>
</reference>
<evidence type="ECO:0000313" key="6">
    <source>
        <dbReference type="RefSeq" id="XP_030067907.1"/>
    </source>
</evidence>
<keyword evidence="2 3" id="KW-0040">ANK repeat</keyword>
<dbReference type="OrthoDB" id="194358at2759"/>
<keyword evidence="5" id="KW-1185">Reference proteome</keyword>
<feature type="repeat" description="ANK" evidence="3">
    <location>
        <begin position="417"/>
        <end position="453"/>
    </location>
</feature>
<dbReference type="InterPro" id="IPR002110">
    <property type="entry name" value="Ankyrin_rpt"/>
</dbReference>
<feature type="compositionally biased region" description="Polar residues" evidence="4">
    <location>
        <begin position="35"/>
        <end position="44"/>
    </location>
</feature>
<evidence type="ECO:0000313" key="5">
    <source>
        <dbReference type="Proteomes" id="UP000515156"/>
    </source>
</evidence>
<gene>
    <name evidence="6" type="primary">NFKBID</name>
</gene>
<dbReference type="PANTHER" id="PTHR24124:SF7">
    <property type="entry name" value="NF-KAPPA-B INHIBITOR DELTA"/>
    <property type="match status" value="1"/>
</dbReference>
<feature type="region of interest" description="Disordered" evidence="4">
    <location>
        <begin position="25"/>
        <end position="44"/>
    </location>
</feature>
<dbReference type="Gene3D" id="1.25.40.20">
    <property type="entry name" value="Ankyrin repeat-containing domain"/>
    <property type="match status" value="1"/>
</dbReference>
<dbReference type="FunFam" id="1.25.40.20:FF:000097">
    <property type="entry name" value="NF-kappa-B inhibitor zeta isoform X1"/>
    <property type="match status" value="1"/>
</dbReference>
<feature type="repeat" description="ANK" evidence="3">
    <location>
        <begin position="254"/>
        <end position="286"/>
    </location>
</feature>
<dbReference type="SMART" id="SM00248">
    <property type="entry name" value="ANK"/>
    <property type="match status" value="5"/>
</dbReference>
<dbReference type="GO" id="GO:0005634">
    <property type="term" value="C:nucleus"/>
    <property type="evidence" value="ECO:0007669"/>
    <property type="project" value="TreeGrafter"/>
</dbReference>
<keyword evidence="1" id="KW-0677">Repeat</keyword>
<evidence type="ECO:0000256" key="3">
    <source>
        <dbReference type="PROSITE-ProRule" id="PRU00023"/>
    </source>
</evidence>
<organism evidence="5 6">
    <name type="scientific">Microcaecilia unicolor</name>
    <dbReference type="NCBI Taxonomy" id="1415580"/>
    <lineage>
        <taxon>Eukaryota</taxon>
        <taxon>Metazoa</taxon>
        <taxon>Chordata</taxon>
        <taxon>Craniata</taxon>
        <taxon>Vertebrata</taxon>
        <taxon>Euteleostomi</taxon>
        <taxon>Amphibia</taxon>
        <taxon>Gymnophiona</taxon>
        <taxon>Siphonopidae</taxon>
        <taxon>Microcaecilia</taxon>
    </lineage>
</organism>
<dbReference type="InParanoid" id="A0A6P7YKC3"/>
<feature type="compositionally biased region" description="Low complexity" evidence="4">
    <location>
        <begin position="480"/>
        <end position="491"/>
    </location>
</feature>
<feature type="region of interest" description="Disordered" evidence="4">
    <location>
        <begin position="463"/>
        <end position="491"/>
    </location>
</feature>
<dbReference type="CTD" id="84807"/>
<dbReference type="PRINTS" id="PR01415">
    <property type="entry name" value="ANKYRIN"/>
</dbReference>
<evidence type="ECO:0000256" key="4">
    <source>
        <dbReference type="SAM" id="MobiDB-lite"/>
    </source>
</evidence>
<dbReference type="RefSeq" id="XP_030067907.1">
    <property type="nucleotide sequence ID" value="XM_030212047.1"/>
</dbReference>
<dbReference type="Proteomes" id="UP000515156">
    <property type="component" value="Chromosome 8"/>
</dbReference>
<dbReference type="PROSITE" id="PS50088">
    <property type="entry name" value="ANK_REPEAT"/>
    <property type="match status" value="3"/>
</dbReference>
<accession>A0A6P7YKC3</accession>
<dbReference type="FunCoup" id="A0A6P7YKC3">
    <property type="interactions" value="756"/>
</dbReference>
<dbReference type="Pfam" id="PF12796">
    <property type="entry name" value="Ank_2"/>
    <property type="match status" value="2"/>
</dbReference>
<feature type="repeat" description="ANK" evidence="3">
    <location>
        <begin position="287"/>
        <end position="319"/>
    </location>
</feature>
<dbReference type="InterPro" id="IPR036770">
    <property type="entry name" value="Ankyrin_rpt-contain_sf"/>
</dbReference>
<evidence type="ECO:0000256" key="2">
    <source>
        <dbReference type="ARBA" id="ARBA00023043"/>
    </source>
</evidence>
<protein>
    <submittedName>
        <fullName evidence="6">NF-kappa-B inhibitor delta</fullName>
    </submittedName>
</protein>
<name>A0A6P7YKC3_9AMPH</name>
<dbReference type="AlphaFoldDB" id="A0A6P7YKC3"/>
<evidence type="ECO:0000256" key="1">
    <source>
        <dbReference type="ARBA" id="ARBA00022737"/>
    </source>
</evidence>
<dbReference type="PANTHER" id="PTHR24124">
    <property type="entry name" value="ANKYRIN REPEAT FAMILY A"/>
    <property type="match status" value="1"/>
</dbReference>
<dbReference type="KEGG" id="muo:115475958"/>
<dbReference type="SUPFAM" id="SSF48403">
    <property type="entry name" value="Ankyrin repeat"/>
    <property type="match status" value="1"/>
</dbReference>
<sequence>MHLPKAFKQDRSCCPAPQTVKKLLEQKRQRETSPGYATTSQASTPIVQASQSASNLFSEPMASTMSSYPASFDTWSHAVSHRSTTTSEYLYHFSSAEGYVAAPHSLYSTTVPYPSLEGCGATHSDTEVDYGAMLSPPSEFATQSASPGLPPHCVFGGSQGSASSWLELPGPSCCLPGPMSITNTEMTLVTEPDPALLEQARAEIRNMDVVQLLHQDGDGDTILHLYAATGMRCHAYAVAERYQELWQLDVKEHKGKTPLLVATAANQAEIVHDLIAFGADVNAADQKGQTALHLAATYGFPNIIQVIFASGLNTVNVEARNFEGLTPLHCAIISQNSTFRKQSAMCPVPESIQIRNHENQCCIQLLLQLGAIYTSQDIKSNKTVLHFAVQEGNFPLAKFFLELPNMDTKTFVNMKAHGNTALHMAAGLPEHPYQEHIIRLLLSHGADPTIRNLENDQAVHLLPPGKAGEQMKPLLKRGRSMSSSRNPSISL</sequence>